<name>A0ABM7WN49_9ACTN</name>
<feature type="transmembrane region" description="Helical" evidence="7">
    <location>
        <begin position="264"/>
        <end position="288"/>
    </location>
</feature>
<evidence type="ECO:0000256" key="8">
    <source>
        <dbReference type="SAM" id="MobiDB-lite"/>
    </source>
</evidence>
<feature type="transmembrane region" description="Helical" evidence="7">
    <location>
        <begin position="134"/>
        <end position="163"/>
    </location>
</feature>
<dbReference type="PROSITE" id="PS50928">
    <property type="entry name" value="ABC_TM1"/>
    <property type="match status" value="1"/>
</dbReference>
<keyword evidence="6 7" id="KW-0472">Membrane</keyword>
<evidence type="ECO:0000259" key="9">
    <source>
        <dbReference type="PROSITE" id="PS50928"/>
    </source>
</evidence>
<evidence type="ECO:0000256" key="5">
    <source>
        <dbReference type="ARBA" id="ARBA00022989"/>
    </source>
</evidence>
<feature type="compositionally biased region" description="Low complexity" evidence="8">
    <location>
        <begin position="8"/>
        <end position="25"/>
    </location>
</feature>
<evidence type="ECO:0000256" key="3">
    <source>
        <dbReference type="ARBA" id="ARBA00022475"/>
    </source>
</evidence>
<evidence type="ECO:0000256" key="7">
    <source>
        <dbReference type="RuleBase" id="RU363032"/>
    </source>
</evidence>
<dbReference type="CDD" id="cd06261">
    <property type="entry name" value="TM_PBP2"/>
    <property type="match status" value="1"/>
</dbReference>
<dbReference type="Pfam" id="PF00528">
    <property type="entry name" value="BPD_transp_1"/>
    <property type="match status" value="1"/>
</dbReference>
<dbReference type="PANTHER" id="PTHR30043">
    <property type="entry name" value="PHOSPHONATES TRANSPORT SYSTEM PERMEASE PROTEIN"/>
    <property type="match status" value="1"/>
</dbReference>
<keyword evidence="5 7" id="KW-1133">Transmembrane helix</keyword>
<dbReference type="Gene3D" id="1.10.3720.10">
    <property type="entry name" value="MetI-like"/>
    <property type="match status" value="1"/>
</dbReference>
<evidence type="ECO:0000256" key="4">
    <source>
        <dbReference type="ARBA" id="ARBA00022692"/>
    </source>
</evidence>
<keyword evidence="2 7" id="KW-0813">Transport</keyword>
<dbReference type="RefSeq" id="WP_244387268.1">
    <property type="nucleotide sequence ID" value="NZ_AP025564.1"/>
</dbReference>
<evidence type="ECO:0000313" key="11">
    <source>
        <dbReference type="Proteomes" id="UP001320544"/>
    </source>
</evidence>
<evidence type="ECO:0000256" key="2">
    <source>
        <dbReference type="ARBA" id="ARBA00022448"/>
    </source>
</evidence>
<dbReference type="PANTHER" id="PTHR30043:SF1">
    <property type="entry name" value="ABC TRANSPORT SYSTEM PERMEASE PROTEIN P69"/>
    <property type="match status" value="1"/>
</dbReference>
<feature type="transmembrane region" description="Helical" evidence="7">
    <location>
        <begin position="184"/>
        <end position="212"/>
    </location>
</feature>
<evidence type="ECO:0000313" key="10">
    <source>
        <dbReference type="EMBL" id="BDE97825.1"/>
    </source>
</evidence>
<feature type="region of interest" description="Disordered" evidence="8">
    <location>
        <begin position="1"/>
        <end position="25"/>
    </location>
</feature>
<feature type="transmembrane region" description="Helical" evidence="7">
    <location>
        <begin position="73"/>
        <end position="92"/>
    </location>
</feature>
<keyword evidence="11" id="KW-1185">Reference proteome</keyword>
<organism evidence="10 11">
    <name type="scientific">Raoultibacter timonensis</name>
    <dbReference type="NCBI Taxonomy" id="1907662"/>
    <lineage>
        <taxon>Bacteria</taxon>
        <taxon>Bacillati</taxon>
        <taxon>Actinomycetota</taxon>
        <taxon>Coriobacteriia</taxon>
        <taxon>Eggerthellales</taxon>
        <taxon>Eggerthellaceae</taxon>
        <taxon>Raoultibacter</taxon>
    </lineage>
</organism>
<dbReference type="InterPro" id="IPR035906">
    <property type="entry name" value="MetI-like_sf"/>
</dbReference>
<protein>
    <submittedName>
        <fullName evidence="10">Phosphonate ABC transporter permease</fullName>
    </submittedName>
</protein>
<comment type="similarity">
    <text evidence="7">Belongs to the binding-protein-dependent transport system permease family.</text>
</comment>
<evidence type="ECO:0000256" key="6">
    <source>
        <dbReference type="ARBA" id="ARBA00023136"/>
    </source>
</evidence>
<evidence type="ECO:0000256" key="1">
    <source>
        <dbReference type="ARBA" id="ARBA00004651"/>
    </source>
</evidence>
<feature type="transmembrane region" description="Helical" evidence="7">
    <location>
        <begin position="300"/>
        <end position="318"/>
    </location>
</feature>
<feature type="domain" description="ABC transmembrane type-1" evidence="9">
    <location>
        <begin position="134"/>
        <end position="316"/>
    </location>
</feature>
<sequence>MTNREKNPALAGAAAPGASAPETAAAGTATPGAAVTEAAAACVSALSEHAADLPFARRTRTGKIKTRVMGKQNAAVALALGILAGLTVFSLVTMNYGKVAFFTAFGQAAEDFLMMMLQPGLAGHFTLADVVTGLFVSIALAVLTTFIGAVIAFVLSLFAAVNLSNRMLSNAIKALMSFFRAVPTILWVLVFTVAIGLGPEAAVIGLLFHSVAYLVKAYSESFEEVDPGVLEALRSCGASWWQTVFAAVVPVKTSEMLSWTFIRFEINFVNAVAVGAVAGAGGIGYQLFLAGNFYYNIHEVGLIVYLCLAVAVVLEVAATKLRKRYIVHS</sequence>
<gene>
    <name evidence="10" type="ORF">CE91St30_31580</name>
</gene>
<comment type="subcellular location">
    <subcellularLocation>
        <location evidence="1 7">Cell membrane</location>
        <topology evidence="1 7">Multi-pass membrane protein</topology>
    </subcellularLocation>
</comment>
<keyword evidence="4 7" id="KW-0812">Transmembrane</keyword>
<proteinExistence type="inferred from homology"/>
<reference evidence="10 11" key="1">
    <citation type="submission" date="2022-01" db="EMBL/GenBank/DDBJ databases">
        <title>Novel bile acid biosynthetic pathways are enriched in the microbiome of centenarians.</title>
        <authorList>
            <person name="Sato Y."/>
            <person name="Atarashi K."/>
            <person name="Plichta R.D."/>
            <person name="Arai Y."/>
            <person name="Sasajima S."/>
            <person name="Kearney M.S."/>
            <person name="Suda W."/>
            <person name="Takeshita K."/>
            <person name="Sasaki T."/>
            <person name="Okamoto S."/>
            <person name="Skelly N.A."/>
            <person name="Okamura Y."/>
            <person name="Vlamakis H."/>
            <person name="Li Y."/>
            <person name="Tanoue T."/>
            <person name="Takei H."/>
            <person name="Nittono H."/>
            <person name="Narushima S."/>
            <person name="Irie J."/>
            <person name="Itoh H."/>
            <person name="Moriya K."/>
            <person name="Sugiura Y."/>
            <person name="Suematsu M."/>
            <person name="Moritoki N."/>
            <person name="Shibata S."/>
            <person name="Littman R.D."/>
            <person name="Fischbach A.M."/>
            <person name="Uwamino Y."/>
            <person name="Inoue T."/>
            <person name="Honda A."/>
            <person name="Hattori M."/>
            <person name="Murai T."/>
            <person name="Xavier J.R."/>
            <person name="Hirose N."/>
            <person name="Honda K."/>
        </authorList>
    </citation>
    <scope>NUCLEOTIDE SEQUENCE [LARGE SCALE GENOMIC DNA]</scope>
    <source>
        <strain evidence="10 11">CE91-St30</strain>
    </source>
</reference>
<dbReference type="Proteomes" id="UP001320544">
    <property type="component" value="Chromosome"/>
</dbReference>
<dbReference type="SUPFAM" id="SSF161098">
    <property type="entry name" value="MetI-like"/>
    <property type="match status" value="1"/>
</dbReference>
<keyword evidence="3" id="KW-1003">Cell membrane</keyword>
<accession>A0ABM7WN49</accession>
<dbReference type="EMBL" id="AP025564">
    <property type="protein sequence ID" value="BDE97825.1"/>
    <property type="molecule type" value="Genomic_DNA"/>
</dbReference>
<dbReference type="InterPro" id="IPR000515">
    <property type="entry name" value="MetI-like"/>
</dbReference>